<dbReference type="AlphaFoldDB" id="A0A9D4N6B9"/>
<proteinExistence type="predicted"/>
<accession>A0A9D4N6B9</accession>
<evidence type="ECO:0008006" key="3">
    <source>
        <dbReference type="Google" id="ProtNLM"/>
    </source>
</evidence>
<gene>
    <name evidence="1" type="ORF">DPMN_014611</name>
</gene>
<evidence type="ECO:0000313" key="2">
    <source>
        <dbReference type="Proteomes" id="UP000828390"/>
    </source>
</evidence>
<reference evidence="1" key="2">
    <citation type="submission" date="2020-11" db="EMBL/GenBank/DDBJ databases">
        <authorList>
            <person name="McCartney M.A."/>
            <person name="Auch B."/>
            <person name="Kono T."/>
            <person name="Mallez S."/>
            <person name="Becker A."/>
            <person name="Gohl D.M."/>
            <person name="Silverstein K.A.T."/>
            <person name="Koren S."/>
            <person name="Bechman K.B."/>
            <person name="Herman A."/>
            <person name="Abrahante J.E."/>
            <person name="Garbe J."/>
        </authorList>
    </citation>
    <scope>NUCLEOTIDE SEQUENCE</scope>
    <source>
        <strain evidence="1">Duluth1</strain>
        <tissue evidence="1">Whole animal</tissue>
    </source>
</reference>
<organism evidence="1 2">
    <name type="scientific">Dreissena polymorpha</name>
    <name type="common">Zebra mussel</name>
    <name type="synonym">Mytilus polymorpha</name>
    <dbReference type="NCBI Taxonomy" id="45954"/>
    <lineage>
        <taxon>Eukaryota</taxon>
        <taxon>Metazoa</taxon>
        <taxon>Spiralia</taxon>
        <taxon>Lophotrochozoa</taxon>
        <taxon>Mollusca</taxon>
        <taxon>Bivalvia</taxon>
        <taxon>Autobranchia</taxon>
        <taxon>Heteroconchia</taxon>
        <taxon>Euheterodonta</taxon>
        <taxon>Imparidentia</taxon>
        <taxon>Neoheterodontei</taxon>
        <taxon>Myida</taxon>
        <taxon>Dreissenoidea</taxon>
        <taxon>Dreissenidae</taxon>
        <taxon>Dreissena</taxon>
    </lineage>
</organism>
<dbReference type="Proteomes" id="UP000828390">
    <property type="component" value="Unassembled WGS sequence"/>
</dbReference>
<sequence length="195" mass="22315">MLPFILAYTGCNTTSMIYGISKEAVLKLFRTSPKFRQIIEIFYVEEPDVNEITTRSEEEMILLNNGDPLEWLDILRFRKFTQKVCTSKRSVQVDTLPPTTAAFRFHSLRTYLQTQIWRGNNTLDAVDWGWEISDNKLMQGGTHLPALEPLLKVIRCNCQQNCDSTRCTCRKHGLDCSQGCGNCRGMINGDHDICV</sequence>
<reference evidence="1" key="1">
    <citation type="journal article" date="2019" name="bioRxiv">
        <title>The Genome of the Zebra Mussel, Dreissena polymorpha: A Resource for Invasive Species Research.</title>
        <authorList>
            <person name="McCartney M.A."/>
            <person name="Auch B."/>
            <person name="Kono T."/>
            <person name="Mallez S."/>
            <person name="Zhang Y."/>
            <person name="Obille A."/>
            <person name="Becker A."/>
            <person name="Abrahante J.E."/>
            <person name="Garbe J."/>
            <person name="Badalamenti J.P."/>
            <person name="Herman A."/>
            <person name="Mangelson H."/>
            <person name="Liachko I."/>
            <person name="Sullivan S."/>
            <person name="Sone E.D."/>
            <person name="Koren S."/>
            <person name="Silverstein K.A.T."/>
            <person name="Beckman K.B."/>
            <person name="Gohl D.M."/>
        </authorList>
    </citation>
    <scope>NUCLEOTIDE SEQUENCE</scope>
    <source>
        <strain evidence="1">Duluth1</strain>
        <tissue evidence="1">Whole animal</tissue>
    </source>
</reference>
<keyword evidence="2" id="KW-1185">Reference proteome</keyword>
<comment type="caution">
    <text evidence="1">The sequence shown here is derived from an EMBL/GenBank/DDBJ whole genome shotgun (WGS) entry which is preliminary data.</text>
</comment>
<protein>
    <recommendedName>
        <fullName evidence="3">Tesmin/TSO1-like CXC domain-containing protein</fullName>
    </recommendedName>
</protein>
<dbReference type="EMBL" id="JAIWYP010000001">
    <property type="protein sequence ID" value="KAH3890527.1"/>
    <property type="molecule type" value="Genomic_DNA"/>
</dbReference>
<name>A0A9D4N6B9_DREPO</name>
<evidence type="ECO:0000313" key="1">
    <source>
        <dbReference type="EMBL" id="KAH3890527.1"/>
    </source>
</evidence>